<dbReference type="SUPFAM" id="SSF53213">
    <property type="entry name" value="LigB-like"/>
    <property type="match status" value="1"/>
</dbReference>
<sequence>MIPSLFISHSWPMLALEQNRYTGFLEGLAAQYPAPKAVVLFSAHWESEVVTVGSTDDSFETIYDFGGFAPELYTLKYPAKGSTTIAAAVQSAFERNGIAAQSDSQRGLDHGAWIILKRMFPAADIPVIPVSVNPFLPPERQLEIGEALRGFGGEDIMVIGSGSIAHQFGFGMDPAMVRRKSMEFEAWIVETAERRDVPALLNYRQQAPHAAFTVPRPEHFVPLLIALGSGAGSAEPKTLYREQGDEWFGRVAIEF</sequence>
<dbReference type="AlphaFoldDB" id="A0A329MLK5"/>
<dbReference type="Proteomes" id="UP000250369">
    <property type="component" value="Unassembled WGS sequence"/>
</dbReference>
<evidence type="ECO:0000313" key="8">
    <source>
        <dbReference type="Proteomes" id="UP000250369"/>
    </source>
</evidence>
<reference evidence="7 8" key="1">
    <citation type="journal article" date="2009" name="Int. J. Syst. Evol. Microbiol.">
        <title>Paenibacillus contaminans sp. nov., isolated from a contaminated laboratory plate.</title>
        <authorList>
            <person name="Chou J.H."/>
            <person name="Lee J.H."/>
            <person name="Lin M.C."/>
            <person name="Chang P.S."/>
            <person name="Arun A.B."/>
            <person name="Young C.C."/>
            <person name="Chen W.M."/>
        </authorList>
    </citation>
    <scope>NUCLEOTIDE SEQUENCE [LARGE SCALE GENOMIC DNA]</scope>
    <source>
        <strain evidence="7 8">CKOBP-6</strain>
    </source>
</reference>
<comment type="similarity">
    <text evidence="2">Belongs to the DODA-type extradiol aromatic ring-opening dioxygenase family.</text>
</comment>
<keyword evidence="8" id="KW-1185">Reference proteome</keyword>
<dbReference type="EMBL" id="QMFB01000008">
    <property type="protein sequence ID" value="RAV20492.1"/>
    <property type="molecule type" value="Genomic_DNA"/>
</dbReference>
<gene>
    <name evidence="7" type="ORF">DQG23_16160</name>
</gene>
<keyword evidence="4" id="KW-0862">Zinc</keyword>
<dbReference type="InterPro" id="IPR014436">
    <property type="entry name" value="Extradiol_dOase_DODA"/>
</dbReference>
<proteinExistence type="inferred from homology"/>
<evidence type="ECO:0000256" key="3">
    <source>
        <dbReference type="ARBA" id="ARBA00022723"/>
    </source>
</evidence>
<dbReference type="InterPro" id="IPR004183">
    <property type="entry name" value="Xdiol_dOase_suB"/>
</dbReference>
<feature type="domain" description="Extradiol ring-cleavage dioxygenase class III enzyme subunit B" evidence="6">
    <location>
        <begin position="27"/>
        <end position="233"/>
    </location>
</feature>
<dbReference type="Pfam" id="PF02900">
    <property type="entry name" value="LigB"/>
    <property type="match status" value="1"/>
</dbReference>
<accession>A0A329MLK5</accession>
<dbReference type="OrthoDB" id="9790889at2"/>
<comment type="caution">
    <text evidence="7">The sequence shown here is derived from an EMBL/GenBank/DDBJ whole genome shotgun (WGS) entry which is preliminary data.</text>
</comment>
<organism evidence="7 8">
    <name type="scientific">Paenibacillus contaminans</name>
    <dbReference type="NCBI Taxonomy" id="450362"/>
    <lineage>
        <taxon>Bacteria</taxon>
        <taxon>Bacillati</taxon>
        <taxon>Bacillota</taxon>
        <taxon>Bacilli</taxon>
        <taxon>Bacillales</taxon>
        <taxon>Paenibacillaceae</taxon>
        <taxon>Paenibacillus</taxon>
    </lineage>
</organism>
<dbReference type="GO" id="GO:0008198">
    <property type="term" value="F:ferrous iron binding"/>
    <property type="evidence" value="ECO:0007669"/>
    <property type="project" value="InterPro"/>
</dbReference>
<evidence type="ECO:0000313" key="7">
    <source>
        <dbReference type="EMBL" id="RAV20492.1"/>
    </source>
</evidence>
<dbReference type="RefSeq" id="WP_113031889.1">
    <property type="nucleotide sequence ID" value="NZ_QMFB01000008.1"/>
</dbReference>
<dbReference type="PIRSF" id="PIRSF006157">
    <property type="entry name" value="Doxgns_DODA"/>
    <property type="match status" value="1"/>
</dbReference>
<evidence type="ECO:0000256" key="2">
    <source>
        <dbReference type="ARBA" id="ARBA00007581"/>
    </source>
</evidence>
<dbReference type="GO" id="GO:0016702">
    <property type="term" value="F:oxidoreductase activity, acting on single donors with incorporation of molecular oxygen, incorporation of two atoms of oxygen"/>
    <property type="evidence" value="ECO:0007669"/>
    <property type="project" value="UniProtKB-ARBA"/>
</dbReference>
<evidence type="ECO:0000256" key="1">
    <source>
        <dbReference type="ARBA" id="ARBA00001947"/>
    </source>
</evidence>
<keyword evidence="7" id="KW-0223">Dioxygenase</keyword>
<dbReference type="CDD" id="cd07363">
    <property type="entry name" value="45_DOPA_Dioxygenase"/>
    <property type="match status" value="1"/>
</dbReference>
<evidence type="ECO:0000256" key="5">
    <source>
        <dbReference type="ARBA" id="ARBA00023002"/>
    </source>
</evidence>
<comment type="cofactor">
    <cofactor evidence="1">
        <name>Zn(2+)</name>
        <dbReference type="ChEBI" id="CHEBI:29105"/>
    </cofactor>
</comment>
<dbReference type="PANTHER" id="PTHR30096:SF0">
    <property type="entry name" value="4,5-DOPA DIOXYGENASE EXTRADIOL-LIKE PROTEIN"/>
    <property type="match status" value="1"/>
</dbReference>
<dbReference type="GO" id="GO:0008270">
    <property type="term" value="F:zinc ion binding"/>
    <property type="evidence" value="ECO:0007669"/>
    <property type="project" value="InterPro"/>
</dbReference>
<dbReference type="PANTHER" id="PTHR30096">
    <property type="entry name" value="4,5-DOPA DIOXYGENASE EXTRADIOL-LIKE PROTEIN"/>
    <property type="match status" value="1"/>
</dbReference>
<keyword evidence="3" id="KW-0479">Metal-binding</keyword>
<keyword evidence="5" id="KW-0560">Oxidoreductase</keyword>
<evidence type="ECO:0000259" key="6">
    <source>
        <dbReference type="Pfam" id="PF02900"/>
    </source>
</evidence>
<evidence type="ECO:0000256" key="4">
    <source>
        <dbReference type="ARBA" id="ARBA00022833"/>
    </source>
</evidence>
<protein>
    <submittedName>
        <fullName evidence="7">Dioxygenase</fullName>
    </submittedName>
</protein>
<name>A0A329MLK5_9BACL</name>
<dbReference type="Gene3D" id="3.40.830.10">
    <property type="entry name" value="LigB-like"/>
    <property type="match status" value="1"/>
</dbReference>